<sequence length="222" mass="24459">MMRAVGKRPAVLCLATLSILLAGPPAIAAAHCPKGGDDWPDACFVEQAGERYVKRQYLDRLKWNRQGYALVSRADAFELMAVNRQGKVVVPGIYHTGDFDYPDAERGVGRFATLDGKCGYFQARGFKVVVPARYDVCRAFHDGWATACTGCTRYCDDEDCHMDHLVGGQADQLGLDGTVRQSYPLATLDTVCGSPERRKLTQRAGTTLLQCVRDPGPFDHLR</sequence>
<name>A0ABZ1UH14_9BURK</name>
<dbReference type="EMBL" id="CP136508">
    <property type="protein sequence ID" value="WUR11972.1"/>
    <property type="molecule type" value="Genomic_DNA"/>
</dbReference>
<evidence type="ECO:0000313" key="3">
    <source>
        <dbReference type="Proteomes" id="UP000321323"/>
    </source>
</evidence>
<protein>
    <submittedName>
        <fullName evidence="2">WG repeat-containing protein</fullName>
    </submittedName>
</protein>
<dbReference type="Proteomes" id="UP000321323">
    <property type="component" value="Chromosome"/>
</dbReference>
<reference evidence="2 3" key="1">
    <citation type="journal article" date="2019" name="Int. J. Syst. Evol. Microbiol.">
        <title>The Draft Whole-Genome Sequence of the Antibiotic Producer Empedobacter haloabium ATCC 31962 Provides Indications for Its Taxonomic Reclassification.</title>
        <authorList>
            <person name="Miess H."/>
            <person name="Arlt P."/>
            <person name="Apel A.K."/>
            <person name="Weber T."/>
            <person name="Nieselt K."/>
            <person name="Hanssen F."/>
            <person name="Czemmel S."/>
            <person name="Nahnsen S."/>
            <person name="Gross H."/>
        </authorList>
    </citation>
    <scope>NUCLEOTIDE SEQUENCE [LARGE SCALE GENOMIC DNA]</scope>
    <source>
        <strain evidence="2 3">ATCC 31962</strain>
    </source>
</reference>
<organism evidence="2 3">
    <name type="scientific">[Empedobacter] haloabium</name>
    <dbReference type="NCBI Taxonomy" id="592317"/>
    <lineage>
        <taxon>Bacteria</taxon>
        <taxon>Pseudomonadati</taxon>
        <taxon>Pseudomonadota</taxon>
        <taxon>Betaproteobacteria</taxon>
        <taxon>Burkholderiales</taxon>
        <taxon>Oxalobacteraceae</taxon>
        <taxon>Telluria group</taxon>
        <taxon>Telluria group incertae sedis</taxon>
    </lineage>
</organism>
<evidence type="ECO:0000313" key="2">
    <source>
        <dbReference type="EMBL" id="WUR11972.1"/>
    </source>
</evidence>
<feature type="chain" id="PRO_5046291277" evidence="1">
    <location>
        <begin position="29"/>
        <end position="222"/>
    </location>
</feature>
<proteinExistence type="predicted"/>
<dbReference type="Pfam" id="PF14903">
    <property type="entry name" value="WG_beta_rep"/>
    <property type="match status" value="1"/>
</dbReference>
<dbReference type="InterPro" id="IPR032774">
    <property type="entry name" value="WG_beta_rep"/>
</dbReference>
<gene>
    <name evidence="2" type="ORF">E7V67_020035</name>
</gene>
<feature type="signal peptide" evidence="1">
    <location>
        <begin position="1"/>
        <end position="28"/>
    </location>
</feature>
<keyword evidence="1" id="KW-0732">Signal</keyword>
<accession>A0ABZ1UH14</accession>
<keyword evidence="3" id="KW-1185">Reference proteome</keyword>
<evidence type="ECO:0000256" key="1">
    <source>
        <dbReference type="SAM" id="SignalP"/>
    </source>
</evidence>